<comment type="caution">
    <text evidence="5">The sequence shown here is derived from an EMBL/GenBank/DDBJ whole genome shotgun (WGS) entry which is preliminary data.</text>
</comment>
<dbReference type="Gene3D" id="3.40.710.10">
    <property type="entry name" value="DD-peptidase/beta-lactamase superfamily"/>
    <property type="match status" value="1"/>
</dbReference>
<reference evidence="5 6" key="1">
    <citation type="submission" date="2019-06" db="EMBL/GenBank/DDBJ databases">
        <title>Genomic Encyclopedia of Type Strains, Phase IV (KMG-V): Genome sequencing to study the core and pangenomes of soil and plant-associated prokaryotes.</title>
        <authorList>
            <person name="Whitman W."/>
        </authorList>
    </citation>
    <scope>NUCLEOTIDE SEQUENCE [LARGE SCALE GENOMIC DNA]</scope>
    <source>
        <strain evidence="5 6">BR 11880</strain>
    </source>
</reference>
<dbReference type="PANTHER" id="PTHR46825:SF9">
    <property type="entry name" value="BETA-LACTAMASE-RELATED DOMAIN-CONTAINING PROTEIN"/>
    <property type="match status" value="1"/>
</dbReference>
<dbReference type="RefSeq" id="WP_246172540.1">
    <property type="nucleotide sequence ID" value="NZ_VITN01000021.1"/>
</dbReference>
<feature type="signal peptide" evidence="3">
    <location>
        <begin position="1"/>
        <end position="20"/>
    </location>
</feature>
<dbReference type="AlphaFoldDB" id="A0A560EUN9"/>
<dbReference type="InterPro" id="IPR001466">
    <property type="entry name" value="Beta-lactam-related"/>
</dbReference>
<feature type="chain" id="PRO_5022168659" evidence="3">
    <location>
        <begin position="21"/>
        <end position="659"/>
    </location>
</feature>
<feature type="transmembrane region" description="Helical" evidence="2">
    <location>
        <begin position="513"/>
        <end position="538"/>
    </location>
</feature>
<keyword evidence="3" id="KW-0732">Signal</keyword>
<name>A0A560EUN9_9PROT</name>
<feature type="region of interest" description="Disordered" evidence="1">
    <location>
        <begin position="21"/>
        <end position="49"/>
    </location>
</feature>
<protein>
    <submittedName>
        <fullName evidence="5">CubicO group peptidase (Beta-lactamase class C family)</fullName>
    </submittedName>
</protein>
<evidence type="ECO:0000259" key="4">
    <source>
        <dbReference type="Pfam" id="PF00144"/>
    </source>
</evidence>
<proteinExistence type="predicted"/>
<dbReference type="EMBL" id="VITN01000021">
    <property type="protein sequence ID" value="TWB13067.1"/>
    <property type="molecule type" value="Genomic_DNA"/>
</dbReference>
<feature type="compositionally biased region" description="Low complexity" evidence="1">
    <location>
        <begin position="34"/>
        <end position="49"/>
    </location>
</feature>
<evidence type="ECO:0000256" key="1">
    <source>
        <dbReference type="SAM" id="MobiDB-lite"/>
    </source>
</evidence>
<evidence type="ECO:0000256" key="3">
    <source>
        <dbReference type="SAM" id="SignalP"/>
    </source>
</evidence>
<feature type="transmembrane region" description="Helical" evidence="2">
    <location>
        <begin position="593"/>
        <end position="617"/>
    </location>
</feature>
<feature type="transmembrane region" description="Helical" evidence="2">
    <location>
        <begin position="561"/>
        <end position="581"/>
    </location>
</feature>
<sequence>MWKVRLLALLMTALALPATAQSPADLKPTPPAQVPAASEAPASAPAPASTLTKADVDTWLDGYMPYALQTGDIAGAVVVVVKDGQVLTQRGFGYADVKEKKPVDPAGTLFRPGSISKLFTWTAVMQQVQAGKLDLDRDVNDYLDYKIPPAFGKPITLRHIMTHTPGFEETAKYLLLNDPKLAKPLGEAMKRWVPTRIYAPGQIPAYSNYGASMAGYIVERVSGEPFAQYIQNHIFTPLGMQHSTFVQPLPANLAGGMSKGYEQASKDPQPFEIIDMSPAGALSATGADMAQFMIAHLAHGGPLLDKATAEQMYANANTPYPGLPSMGLGFYHEDRNGHRVVGHGGDTDVFHSDLHLFIDDGVGLYMSFNSAGREAAAHVLREHVFVDFTDRYFPQPKPELPTAPTAKEHAQVMAGHYVSSRGSETNFMRLFSLLGEAQIVANDDDTITVSALLDAARVPKRWREIGPWLWQDAEGKERLAAVVKDGKVVMFSIGAYAPIIEFVPAPGSLNAGWITPVMAVALGVLALTALSWPVVALVRRRYRYNPGITGRPLVLHRATRAAAWLVLVFVLGWGIMLSVINHGVDALDGRLDIWMRLMQLVLLATIAGTVAALWNAYDIATRGGRRPWATAWAVLVALSLVFFVWAAINVKLLTASLNF</sequence>
<keyword evidence="2" id="KW-0472">Membrane</keyword>
<accession>A0A560EUN9</accession>
<keyword evidence="2" id="KW-1133">Transmembrane helix</keyword>
<dbReference type="PANTHER" id="PTHR46825">
    <property type="entry name" value="D-ALANYL-D-ALANINE-CARBOXYPEPTIDASE/ENDOPEPTIDASE AMPH"/>
    <property type="match status" value="1"/>
</dbReference>
<gene>
    <name evidence="5" type="ORF">FBZ89_12134</name>
</gene>
<organism evidence="5 6">
    <name type="scientific">Nitrospirillum amazonense</name>
    <dbReference type="NCBI Taxonomy" id="28077"/>
    <lineage>
        <taxon>Bacteria</taxon>
        <taxon>Pseudomonadati</taxon>
        <taxon>Pseudomonadota</taxon>
        <taxon>Alphaproteobacteria</taxon>
        <taxon>Rhodospirillales</taxon>
        <taxon>Azospirillaceae</taxon>
        <taxon>Nitrospirillum</taxon>
    </lineage>
</organism>
<dbReference type="Pfam" id="PF00144">
    <property type="entry name" value="Beta-lactamase"/>
    <property type="match status" value="1"/>
</dbReference>
<feature type="transmembrane region" description="Helical" evidence="2">
    <location>
        <begin position="629"/>
        <end position="648"/>
    </location>
</feature>
<evidence type="ECO:0000313" key="5">
    <source>
        <dbReference type="EMBL" id="TWB13067.1"/>
    </source>
</evidence>
<dbReference type="Proteomes" id="UP000319859">
    <property type="component" value="Unassembled WGS sequence"/>
</dbReference>
<feature type="domain" description="Beta-lactamase-related" evidence="4">
    <location>
        <begin position="69"/>
        <end position="379"/>
    </location>
</feature>
<evidence type="ECO:0000256" key="2">
    <source>
        <dbReference type="SAM" id="Phobius"/>
    </source>
</evidence>
<dbReference type="InterPro" id="IPR050491">
    <property type="entry name" value="AmpC-like"/>
</dbReference>
<dbReference type="InterPro" id="IPR012338">
    <property type="entry name" value="Beta-lactam/transpept-like"/>
</dbReference>
<keyword evidence="2" id="KW-0812">Transmembrane</keyword>
<evidence type="ECO:0000313" key="6">
    <source>
        <dbReference type="Proteomes" id="UP000319859"/>
    </source>
</evidence>
<dbReference type="SUPFAM" id="SSF56601">
    <property type="entry name" value="beta-lactamase/transpeptidase-like"/>
    <property type="match status" value="1"/>
</dbReference>